<dbReference type="InterPro" id="IPR005825">
    <property type="entry name" value="Ribosomal_uL24_CS"/>
</dbReference>
<dbReference type="GO" id="GO:1990904">
    <property type="term" value="C:ribonucleoprotein complex"/>
    <property type="evidence" value="ECO:0007669"/>
    <property type="project" value="UniProtKB-KW"/>
</dbReference>
<keyword evidence="2 6" id="KW-0689">Ribosomal protein</keyword>
<organism evidence="6">
    <name type="scientific">freshwater metagenome</name>
    <dbReference type="NCBI Taxonomy" id="449393"/>
    <lineage>
        <taxon>unclassified sequences</taxon>
        <taxon>metagenomes</taxon>
        <taxon>ecological metagenomes</taxon>
    </lineage>
</organism>
<dbReference type="InterPro" id="IPR003256">
    <property type="entry name" value="Ribosomal_uL24"/>
</dbReference>
<keyword evidence="3" id="KW-0687">Ribonucleoprotein</keyword>
<reference evidence="6" key="1">
    <citation type="submission" date="2014-06" db="EMBL/GenBank/DDBJ databases">
        <title>Key roles for freshwater Actinobacteria revealed by deep metagenomic sequencing.</title>
        <authorList>
            <person name="Ghai R."/>
            <person name="Mizuno C.M."/>
            <person name="Picazo A."/>
            <person name="Camacho A."/>
            <person name="Rodriguez-Valera F."/>
        </authorList>
    </citation>
    <scope>NUCLEOTIDE SEQUENCE</scope>
</reference>
<dbReference type="Pfam" id="PF17136">
    <property type="entry name" value="ribosomal_L24"/>
    <property type="match status" value="1"/>
</dbReference>
<dbReference type="InterPro" id="IPR057264">
    <property type="entry name" value="Ribosomal_uL24_C"/>
</dbReference>
<dbReference type="Pfam" id="PF00467">
    <property type="entry name" value="KOW"/>
    <property type="match status" value="1"/>
</dbReference>
<dbReference type="EMBL" id="JNSL01000202">
    <property type="protein sequence ID" value="KGA13071.1"/>
    <property type="molecule type" value="Genomic_DNA"/>
</dbReference>
<evidence type="ECO:0000256" key="2">
    <source>
        <dbReference type="ARBA" id="ARBA00022980"/>
    </source>
</evidence>
<dbReference type="PROSITE" id="PS01108">
    <property type="entry name" value="RIBOSOMAL_L24"/>
    <property type="match status" value="1"/>
</dbReference>
<comment type="caution">
    <text evidence="6">The sequence shown here is derived from an EMBL/GenBank/DDBJ whole genome shotgun (WGS) entry which is preliminary data.</text>
</comment>
<dbReference type="GO" id="GO:0005840">
    <property type="term" value="C:ribosome"/>
    <property type="evidence" value="ECO:0007669"/>
    <property type="project" value="UniProtKB-KW"/>
</dbReference>
<feature type="compositionally biased region" description="Low complexity" evidence="4">
    <location>
        <begin position="95"/>
        <end position="105"/>
    </location>
</feature>
<name>A0A094QFI8_9ZZZZ</name>
<dbReference type="HAMAP" id="MF_01326_B">
    <property type="entry name" value="Ribosomal_uL24_B"/>
    <property type="match status" value="1"/>
</dbReference>
<dbReference type="AlphaFoldDB" id="A0A094QFI8"/>
<evidence type="ECO:0000313" key="6">
    <source>
        <dbReference type="EMBL" id="KGA13071.1"/>
    </source>
</evidence>
<feature type="domain" description="KOW" evidence="5">
    <location>
        <begin position="2"/>
        <end position="29"/>
    </location>
</feature>
<dbReference type="NCBIfam" id="TIGR01079">
    <property type="entry name" value="rplX_bact"/>
    <property type="match status" value="1"/>
</dbReference>
<dbReference type="SMART" id="SM00739">
    <property type="entry name" value="KOW"/>
    <property type="match status" value="1"/>
</dbReference>
<protein>
    <submittedName>
        <fullName evidence="6">50S ribosomal protein L24</fullName>
    </submittedName>
</protein>
<dbReference type="InterPro" id="IPR014722">
    <property type="entry name" value="Rib_uL2_dom2"/>
</dbReference>
<dbReference type="PANTHER" id="PTHR12903">
    <property type="entry name" value="MITOCHONDRIAL RIBOSOMAL PROTEIN L24"/>
    <property type="match status" value="1"/>
</dbReference>
<sequence>MKIKTGDEVLVIAGKDKGSKGTVLAVFEDRNKVIVEGVNRMKRHVRKEQTTKGVVVGGIETIEAPIHVSNVQLLVDGKPTKVGARRDTVTKTRTDGTTYEGSRGVRVARRSGKDI</sequence>
<dbReference type="InterPro" id="IPR005824">
    <property type="entry name" value="KOW"/>
</dbReference>
<accession>A0A094QFI8</accession>
<evidence type="ECO:0000256" key="4">
    <source>
        <dbReference type="SAM" id="MobiDB-lite"/>
    </source>
</evidence>
<feature type="compositionally biased region" description="Basic residues" evidence="4">
    <location>
        <begin position="106"/>
        <end position="115"/>
    </location>
</feature>
<feature type="region of interest" description="Disordered" evidence="4">
    <location>
        <begin position="93"/>
        <end position="115"/>
    </location>
</feature>
<dbReference type="GO" id="GO:0003723">
    <property type="term" value="F:RNA binding"/>
    <property type="evidence" value="ECO:0007669"/>
    <property type="project" value="InterPro"/>
</dbReference>
<dbReference type="CDD" id="cd06089">
    <property type="entry name" value="KOW_RPL26"/>
    <property type="match status" value="1"/>
</dbReference>
<dbReference type="Gene3D" id="2.30.30.30">
    <property type="match status" value="1"/>
</dbReference>
<dbReference type="GO" id="GO:0003735">
    <property type="term" value="F:structural constituent of ribosome"/>
    <property type="evidence" value="ECO:0007669"/>
    <property type="project" value="InterPro"/>
</dbReference>
<comment type="similarity">
    <text evidence="1">Belongs to the universal ribosomal protein uL24 family.</text>
</comment>
<evidence type="ECO:0000256" key="3">
    <source>
        <dbReference type="ARBA" id="ARBA00023274"/>
    </source>
</evidence>
<dbReference type="InterPro" id="IPR008991">
    <property type="entry name" value="Translation_prot_SH3-like_sf"/>
</dbReference>
<evidence type="ECO:0000256" key="1">
    <source>
        <dbReference type="ARBA" id="ARBA00010618"/>
    </source>
</evidence>
<proteinExistence type="inferred from homology"/>
<dbReference type="SUPFAM" id="SSF50104">
    <property type="entry name" value="Translation proteins SH3-like domain"/>
    <property type="match status" value="1"/>
</dbReference>
<dbReference type="GO" id="GO:0006412">
    <property type="term" value="P:translation"/>
    <property type="evidence" value="ECO:0007669"/>
    <property type="project" value="InterPro"/>
</dbReference>
<dbReference type="InterPro" id="IPR041988">
    <property type="entry name" value="Ribosomal_uL24_KOW"/>
</dbReference>
<evidence type="ECO:0000259" key="5">
    <source>
        <dbReference type="SMART" id="SM00739"/>
    </source>
</evidence>
<gene>
    <name evidence="6" type="ORF">GM51_20730</name>
</gene>